<evidence type="ECO:0000256" key="3">
    <source>
        <dbReference type="ARBA" id="ARBA00022448"/>
    </source>
</evidence>
<organism evidence="8 9">
    <name type="scientific">Setaria viridis</name>
    <name type="common">Green bristlegrass</name>
    <name type="synonym">Setaria italica subsp. viridis</name>
    <dbReference type="NCBI Taxonomy" id="4556"/>
    <lineage>
        <taxon>Eukaryota</taxon>
        <taxon>Viridiplantae</taxon>
        <taxon>Streptophyta</taxon>
        <taxon>Embryophyta</taxon>
        <taxon>Tracheophyta</taxon>
        <taxon>Spermatophyta</taxon>
        <taxon>Magnoliopsida</taxon>
        <taxon>Liliopsida</taxon>
        <taxon>Poales</taxon>
        <taxon>Poaceae</taxon>
        <taxon>PACMAD clade</taxon>
        <taxon>Panicoideae</taxon>
        <taxon>Panicodae</taxon>
        <taxon>Paniceae</taxon>
        <taxon>Cenchrinae</taxon>
        <taxon>Setaria</taxon>
    </lineage>
</organism>
<dbReference type="EMBL" id="CM016557">
    <property type="protein sequence ID" value="TKW09771.1"/>
    <property type="molecule type" value="Genomic_DNA"/>
</dbReference>
<dbReference type="PANTHER" id="PTHR10332:SF59">
    <property type="entry name" value="OS07G0557200 PROTEIN"/>
    <property type="match status" value="1"/>
</dbReference>
<keyword evidence="4 7" id="KW-0812">Transmembrane</keyword>
<sequence length="274" mass="29757">MLNIQQGLLKEERVAAIYEGLIGFLMDEVANFLLVVATLGKGGIGPFIGTCIISASFGVANGHVQGGMTGDLSLMCPEFIQSCFAGLAASGVLTSPLRFITKAAFENSQDGLRKGAMLFSSISCFFGLLCVLLYAFIFPKLSIVIFYRSKAAYEGSLTVTADLAAGGIPSNPNPVSPEDPACVERWSTKKLLFQNKDYLLDLYAIVLIACTYTWDLIATYIPLIEKIKMTSRKWLLIAVGPEQNALGNLLEFSLLGGIFCGAILDWLWLIGKRW</sequence>
<feature type="transmembrane region" description="Helical" evidence="7">
    <location>
        <begin position="118"/>
        <end position="137"/>
    </location>
</feature>
<dbReference type="OMA" id="PACVERW"/>
<evidence type="ECO:0000256" key="4">
    <source>
        <dbReference type="ARBA" id="ARBA00022692"/>
    </source>
</evidence>
<protein>
    <submittedName>
        <fullName evidence="8">Uncharacterized protein</fullName>
    </submittedName>
</protein>
<comment type="subcellular location">
    <subcellularLocation>
        <location evidence="1">Membrane</location>
        <topology evidence="1">Multi-pass membrane protein</topology>
    </subcellularLocation>
</comment>
<keyword evidence="9" id="KW-1185">Reference proteome</keyword>
<evidence type="ECO:0000313" key="8">
    <source>
        <dbReference type="EMBL" id="TKW09771.1"/>
    </source>
</evidence>
<name>A0A4U6U2L5_SETVI</name>
<evidence type="ECO:0000256" key="7">
    <source>
        <dbReference type="SAM" id="Phobius"/>
    </source>
</evidence>
<dbReference type="Pfam" id="PF01733">
    <property type="entry name" value="Nucleoside_tran"/>
    <property type="match status" value="1"/>
</dbReference>
<reference evidence="8" key="1">
    <citation type="submission" date="2019-03" db="EMBL/GenBank/DDBJ databases">
        <title>WGS assembly of Setaria viridis.</title>
        <authorList>
            <person name="Huang P."/>
            <person name="Jenkins J."/>
            <person name="Grimwood J."/>
            <person name="Barry K."/>
            <person name="Healey A."/>
            <person name="Mamidi S."/>
            <person name="Sreedasyam A."/>
            <person name="Shu S."/>
            <person name="Feldman M."/>
            <person name="Wu J."/>
            <person name="Yu Y."/>
            <person name="Chen C."/>
            <person name="Johnson J."/>
            <person name="Rokhsar D."/>
            <person name="Baxter I."/>
            <person name="Schmutz J."/>
            <person name="Brutnell T."/>
            <person name="Kellogg E."/>
        </authorList>
    </citation>
    <scope>NUCLEOTIDE SEQUENCE [LARGE SCALE GENOMIC DNA]</scope>
</reference>
<feature type="transmembrane region" description="Helical" evidence="7">
    <location>
        <begin position="245"/>
        <end position="269"/>
    </location>
</feature>
<evidence type="ECO:0000256" key="6">
    <source>
        <dbReference type="ARBA" id="ARBA00023136"/>
    </source>
</evidence>
<dbReference type="PANTHER" id="PTHR10332">
    <property type="entry name" value="EQUILIBRATIVE NUCLEOSIDE TRANSPORTER"/>
    <property type="match status" value="1"/>
</dbReference>
<dbReference type="InterPro" id="IPR002259">
    <property type="entry name" value="Eqnu_transpt"/>
</dbReference>
<proteinExistence type="inferred from homology"/>
<keyword evidence="6 7" id="KW-0472">Membrane</keyword>
<comment type="similarity">
    <text evidence="2">Belongs to the SLC29A/ENT transporter (TC 2.A.57) family.</text>
</comment>
<feature type="transmembrane region" description="Helical" evidence="7">
    <location>
        <begin position="202"/>
        <end position="224"/>
    </location>
</feature>
<evidence type="ECO:0000256" key="1">
    <source>
        <dbReference type="ARBA" id="ARBA00004141"/>
    </source>
</evidence>
<keyword evidence="3" id="KW-0813">Transport</keyword>
<dbReference type="Gramene" id="TKW09771">
    <property type="protein sequence ID" value="TKW09771"/>
    <property type="gene ID" value="SEVIR_6G124200v2"/>
</dbReference>
<dbReference type="GO" id="GO:0005886">
    <property type="term" value="C:plasma membrane"/>
    <property type="evidence" value="ECO:0007669"/>
    <property type="project" value="TreeGrafter"/>
</dbReference>
<dbReference type="Proteomes" id="UP000298652">
    <property type="component" value="Chromosome 6"/>
</dbReference>
<evidence type="ECO:0000256" key="2">
    <source>
        <dbReference type="ARBA" id="ARBA00007965"/>
    </source>
</evidence>
<keyword evidence="5 7" id="KW-1133">Transmembrane helix</keyword>
<dbReference type="GO" id="GO:0005337">
    <property type="term" value="F:nucleoside transmembrane transporter activity"/>
    <property type="evidence" value="ECO:0007669"/>
    <property type="project" value="InterPro"/>
</dbReference>
<evidence type="ECO:0000313" key="9">
    <source>
        <dbReference type="Proteomes" id="UP000298652"/>
    </source>
</evidence>
<evidence type="ECO:0000256" key="5">
    <source>
        <dbReference type="ARBA" id="ARBA00022989"/>
    </source>
</evidence>
<accession>A0A4U6U2L5</accession>
<gene>
    <name evidence="8" type="ORF">SEVIR_6G124200v2</name>
</gene>
<feature type="transmembrane region" description="Helical" evidence="7">
    <location>
        <begin position="32"/>
        <end position="59"/>
    </location>
</feature>
<dbReference type="AlphaFoldDB" id="A0A4U6U2L5"/>